<dbReference type="PANTHER" id="PTHR11599">
    <property type="entry name" value="PROTEASOME SUBUNIT ALPHA/BETA"/>
    <property type="match status" value="1"/>
</dbReference>
<dbReference type="InterPro" id="IPR001353">
    <property type="entry name" value="Proteasome_sua/b"/>
</dbReference>
<organism evidence="5 6">
    <name type="scientific">Halovenus salina</name>
    <dbReference type="NCBI Taxonomy" id="1510225"/>
    <lineage>
        <taxon>Archaea</taxon>
        <taxon>Methanobacteriati</taxon>
        <taxon>Methanobacteriota</taxon>
        <taxon>Stenosarchaea group</taxon>
        <taxon>Halobacteria</taxon>
        <taxon>Halobacteriales</taxon>
        <taxon>Haloarculaceae</taxon>
        <taxon>Halovenus</taxon>
    </lineage>
</organism>
<dbReference type="PROSITE" id="PS51475">
    <property type="entry name" value="PROTEASOME_ALPHA_2"/>
    <property type="match status" value="1"/>
</dbReference>
<comment type="similarity">
    <text evidence="2 3">Belongs to the peptidase T1A family.</text>
</comment>
<dbReference type="Proteomes" id="UP001596445">
    <property type="component" value="Unassembled WGS sequence"/>
</dbReference>
<dbReference type="Gene3D" id="3.60.20.10">
    <property type="entry name" value="Glutamine Phosphoribosylpyrophosphate, subunit 1, domain 1"/>
    <property type="match status" value="1"/>
</dbReference>
<sequence length="236" mass="25650">MEPNNQQAYDRGSTIFSPDGRLYQVEYAREAVARGGPTVGLTTAESVVFASYGSARSPLVVPESIEKLRDIDGQLGIATAGHVADGRRLVEQGRQFAHQEQLRYDEQPGVEPTAKALADFVQESTQVGGTRPFGAALLVGGVVGRPRLYDVDPSGTPTEWRATAIGNESDIIRETLEAEYEQDLDEHTGLRLALRALAGDERELSTDSLDVAVARDDGFTTFDQAQRADILEETEL</sequence>
<dbReference type="PROSITE" id="PS00388">
    <property type="entry name" value="PROTEASOME_ALPHA_1"/>
    <property type="match status" value="1"/>
</dbReference>
<keyword evidence="5" id="KW-0378">Hydrolase</keyword>
<evidence type="ECO:0000256" key="2">
    <source>
        <dbReference type="PROSITE-ProRule" id="PRU00808"/>
    </source>
</evidence>
<comment type="subunit">
    <text evidence="3">The 20S proteasome core is composed of 14 alpha and 14 beta subunits that assemble into four stacked heptameric rings, resulting in a barrel-shaped structure. The two inner rings, each composed of seven catalytic beta subunits, are sandwiched by two outer rings, each composed of seven alpha subunits. The catalytic chamber with the active sites is on the inside of the barrel. Has a gated structure, the ends of the cylinder being occluded by the N-termini of the alpha-subunits. Is capped at one or both ends by the proteasome regulatory ATPase, PAN.</text>
</comment>
<dbReference type="InterPro" id="IPR050115">
    <property type="entry name" value="Proteasome_alpha"/>
</dbReference>
<dbReference type="GO" id="GO:0005737">
    <property type="term" value="C:cytoplasm"/>
    <property type="evidence" value="ECO:0007669"/>
    <property type="project" value="UniProtKB-SubCell"/>
</dbReference>
<dbReference type="Pfam" id="PF10584">
    <property type="entry name" value="Proteasome_A_N"/>
    <property type="match status" value="1"/>
</dbReference>
<dbReference type="InterPro" id="IPR029055">
    <property type="entry name" value="Ntn_hydrolases_N"/>
</dbReference>
<feature type="domain" description="Proteasome alpha-type subunits" evidence="4">
    <location>
        <begin position="9"/>
        <end position="31"/>
    </location>
</feature>
<keyword evidence="1 2" id="KW-0647">Proteasome</keyword>
<dbReference type="GO" id="GO:0004175">
    <property type="term" value="F:endopeptidase activity"/>
    <property type="evidence" value="ECO:0007669"/>
    <property type="project" value="UniProtKB-ARBA"/>
</dbReference>
<dbReference type="GeneID" id="76631207"/>
<dbReference type="InterPro" id="IPR023332">
    <property type="entry name" value="Proteasome_alpha-type"/>
</dbReference>
<reference evidence="5 6" key="1">
    <citation type="journal article" date="2019" name="Int. J. Syst. Evol. Microbiol.">
        <title>The Global Catalogue of Microorganisms (GCM) 10K type strain sequencing project: providing services to taxonomists for standard genome sequencing and annotation.</title>
        <authorList>
            <consortium name="The Broad Institute Genomics Platform"/>
            <consortium name="The Broad Institute Genome Sequencing Center for Infectious Disease"/>
            <person name="Wu L."/>
            <person name="Ma J."/>
        </authorList>
    </citation>
    <scope>NUCLEOTIDE SEQUENCE [LARGE SCALE GENOMIC DNA]</scope>
    <source>
        <strain evidence="5 6">JCM 30072</strain>
    </source>
</reference>
<evidence type="ECO:0000313" key="5">
    <source>
        <dbReference type="EMBL" id="MFC7059118.1"/>
    </source>
</evidence>
<dbReference type="SMART" id="SM00948">
    <property type="entry name" value="Proteasome_A_N"/>
    <property type="match status" value="1"/>
</dbReference>
<gene>
    <name evidence="5" type="ORF">ACFQQG_14170</name>
</gene>
<keyword evidence="6" id="KW-1185">Reference proteome</keyword>
<comment type="caution">
    <text evidence="5">The sequence shown here is derived from an EMBL/GenBank/DDBJ whole genome shotgun (WGS) entry which is preliminary data.</text>
</comment>
<evidence type="ECO:0000256" key="1">
    <source>
        <dbReference type="ARBA" id="ARBA00022942"/>
    </source>
</evidence>
<accession>A0ABD5W4K1</accession>
<protein>
    <recommendedName>
        <fullName evidence="3">Proteasome subunit alpha</fullName>
    </recommendedName>
</protein>
<dbReference type="EMBL" id="JBHSZI010000001">
    <property type="protein sequence ID" value="MFC7059118.1"/>
    <property type="molecule type" value="Genomic_DNA"/>
</dbReference>
<name>A0ABD5W4K1_9EURY</name>
<dbReference type="InterPro" id="IPR000426">
    <property type="entry name" value="Proteasome_asu_N"/>
</dbReference>
<comment type="function">
    <text evidence="3">Component of the proteasome core, a large protease complex with broad specificity involved in protein degradation.</text>
</comment>
<evidence type="ECO:0000313" key="6">
    <source>
        <dbReference type="Proteomes" id="UP001596445"/>
    </source>
</evidence>
<proteinExistence type="inferred from homology"/>
<dbReference type="AlphaFoldDB" id="A0ABD5W4K1"/>
<dbReference type="GO" id="GO:0019773">
    <property type="term" value="C:proteasome core complex, alpha-subunit complex"/>
    <property type="evidence" value="ECO:0007669"/>
    <property type="project" value="UniProtKB-UniRule"/>
</dbReference>
<dbReference type="Pfam" id="PF00227">
    <property type="entry name" value="Proteasome"/>
    <property type="match status" value="1"/>
</dbReference>
<evidence type="ECO:0000256" key="3">
    <source>
        <dbReference type="RuleBase" id="RU000552"/>
    </source>
</evidence>
<dbReference type="NCBIfam" id="NF003075">
    <property type="entry name" value="PRK03996.1"/>
    <property type="match status" value="1"/>
</dbReference>
<dbReference type="RefSeq" id="WP_267161846.1">
    <property type="nucleotide sequence ID" value="NZ_CP112972.1"/>
</dbReference>
<evidence type="ECO:0000259" key="4">
    <source>
        <dbReference type="PROSITE" id="PS00388"/>
    </source>
</evidence>
<dbReference type="SUPFAM" id="SSF56235">
    <property type="entry name" value="N-terminal nucleophile aminohydrolases (Ntn hydrolases)"/>
    <property type="match status" value="1"/>
</dbReference>
<comment type="subcellular location">
    <subcellularLocation>
        <location evidence="3">Cytoplasm</location>
    </subcellularLocation>
</comment>